<dbReference type="Proteomes" id="UP000663829">
    <property type="component" value="Unassembled WGS sequence"/>
</dbReference>
<dbReference type="EMBL" id="CAJOBC010089586">
    <property type="protein sequence ID" value="CAF4382086.1"/>
    <property type="molecule type" value="Genomic_DNA"/>
</dbReference>
<reference evidence="2" key="1">
    <citation type="submission" date="2021-02" db="EMBL/GenBank/DDBJ databases">
        <authorList>
            <person name="Nowell W R."/>
        </authorList>
    </citation>
    <scope>NUCLEOTIDE SEQUENCE</scope>
</reference>
<dbReference type="OrthoDB" id="10388357at2759"/>
<protein>
    <submittedName>
        <fullName evidence="2">Uncharacterized protein</fullName>
    </submittedName>
</protein>
<sequence>MSNIISDYEKSKQLGRPATFKYANIIKENSDGVNQLIRQLQKSTAYDDMQMLLFLLFITKNQSFLQTILNDDSYPVGIRSCAVKGFLKLETNEQQTQIFIINMVNNENIPRL</sequence>
<evidence type="ECO:0000313" key="5">
    <source>
        <dbReference type="Proteomes" id="UP000663829"/>
    </source>
</evidence>
<evidence type="ECO:0000313" key="4">
    <source>
        <dbReference type="EMBL" id="CAF4382086.1"/>
    </source>
</evidence>
<dbReference type="EMBL" id="CAJNOQ010024029">
    <property type="protein sequence ID" value="CAF1522930.1"/>
    <property type="molecule type" value="Genomic_DNA"/>
</dbReference>
<dbReference type="Proteomes" id="UP000682733">
    <property type="component" value="Unassembled WGS sequence"/>
</dbReference>
<comment type="caution">
    <text evidence="2">The sequence shown here is derived from an EMBL/GenBank/DDBJ whole genome shotgun (WGS) entry which is preliminary data.</text>
</comment>
<proteinExistence type="predicted"/>
<name>A0A815UI59_9BILA</name>
<dbReference type="EMBL" id="CAJOBA010046265">
    <property type="protein sequence ID" value="CAF4187235.1"/>
    <property type="molecule type" value="Genomic_DNA"/>
</dbReference>
<gene>
    <name evidence="2" type="ORF">GPM918_LOCUS37636</name>
    <name evidence="1" type="ORF">OVA965_LOCUS32007</name>
    <name evidence="4" type="ORF">SRO942_LOCUS38409</name>
    <name evidence="3" type="ORF">TMI583_LOCUS32854</name>
</gene>
<accession>A0A815UI59</accession>
<dbReference type="Proteomes" id="UP000677228">
    <property type="component" value="Unassembled WGS sequence"/>
</dbReference>
<dbReference type="AlphaFoldDB" id="A0A815UI59"/>
<dbReference type="EMBL" id="CAJNOK010024583">
    <property type="protein sequence ID" value="CAF1378610.1"/>
    <property type="molecule type" value="Genomic_DNA"/>
</dbReference>
<evidence type="ECO:0000313" key="2">
    <source>
        <dbReference type="EMBL" id="CAF1522930.1"/>
    </source>
</evidence>
<keyword evidence="5" id="KW-1185">Reference proteome</keyword>
<evidence type="ECO:0000313" key="3">
    <source>
        <dbReference type="EMBL" id="CAF4187235.1"/>
    </source>
</evidence>
<organism evidence="2 5">
    <name type="scientific">Didymodactylos carnosus</name>
    <dbReference type="NCBI Taxonomy" id="1234261"/>
    <lineage>
        <taxon>Eukaryota</taxon>
        <taxon>Metazoa</taxon>
        <taxon>Spiralia</taxon>
        <taxon>Gnathifera</taxon>
        <taxon>Rotifera</taxon>
        <taxon>Eurotatoria</taxon>
        <taxon>Bdelloidea</taxon>
        <taxon>Philodinida</taxon>
        <taxon>Philodinidae</taxon>
        <taxon>Didymodactylos</taxon>
    </lineage>
</organism>
<dbReference type="Proteomes" id="UP000681722">
    <property type="component" value="Unassembled WGS sequence"/>
</dbReference>
<evidence type="ECO:0000313" key="1">
    <source>
        <dbReference type="EMBL" id="CAF1378610.1"/>
    </source>
</evidence>